<dbReference type="PANTHER" id="PTHR32097:SF4">
    <property type="entry name" value="GENERAL STRESS PROTEIN 16U"/>
    <property type="match status" value="1"/>
</dbReference>
<evidence type="ECO:0000256" key="1">
    <source>
        <dbReference type="ARBA" id="ARBA00008775"/>
    </source>
</evidence>
<dbReference type="Gene3D" id="2.60.60.30">
    <property type="entry name" value="sav2460 like domains"/>
    <property type="match status" value="1"/>
</dbReference>
<dbReference type="Proteomes" id="UP000035352">
    <property type="component" value="Chromosome"/>
</dbReference>
<sequence length="193" mass="21364">MTINLKKGGSLNLTKAEPALTRVRVGLGWELPQTTPPLDLDVSAFVCRLNAQQEPKLLSEQHFVFYNNKATPNGAVVHSGDNRTGAGEGDDENMVIDLPKLEPEVREISFVVTLHEAAERRQHFGMLKDAYIRIYNEQTGKVLCTYDLDEQFSRETAVQMGSVVRTGDGQWEFRAVGAGYTLDLGTFVSGYLG</sequence>
<dbReference type="RefSeq" id="WP_047195615.1">
    <property type="nucleotide sequence ID" value="NZ_CP011371.1"/>
</dbReference>
<reference evidence="4 5" key="1">
    <citation type="submission" date="2015-05" db="EMBL/GenBank/DDBJ databases">
        <authorList>
            <person name="Tang B."/>
            <person name="Yu Y."/>
        </authorList>
    </citation>
    <scope>NUCLEOTIDE SEQUENCE [LARGE SCALE GENOMIC DNA]</scope>
    <source>
        <strain evidence="4 5">DSM 7029</strain>
    </source>
</reference>
<dbReference type="InterPro" id="IPR003325">
    <property type="entry name" value="TerD"/>
</dbReference>
<dbReference type="AlphaFoldDB" id="A0A0G3BQC9"/>
<name>A0A0G3BQC9_9BURK</name>
<gene>
    <name evidence="4" type="primary">terD</name>
    <name evidence="4" type="ORF">AAW51_3497</name>
</gene>
<dbReference type="InterPro" id="IPR051324">
    <property type="entry name" value="Stress/Tellurium_Resist"/>
</dbReference>
<dbReference type="PANTHER" id="PTHR32097">
    <property type="entry name" value="CAMP-BINDING PROTEIN 1-RELATED"/>
    <property type="match status" value="1"/>
</dbReference>
<dbReference type="STRING" id="413882.AAW51_3497"/>
<comment type="similarity">
    <text evidence="1">Belongs to the CAPAB/TerDEXZ family.</text>
</comment>
<dbReference type="EMBL" id="CP011371">
    <property type="protein sequence ID" value="AKJ30188.1"/>
    <property type="molecule type" value="Genomic_DNA"/>
</dbReference>
<feature type="domain" description="TerD" evidence="3">
    <location>
        <begin position="1"/>
        <end position="191"/>
    </location>
</feature>
<dbReference type="GO" id="GO:0046690">
    <property type="term" value="P:response to tellurium ion"/>
    <property type="evidence" value="ECO:0007669"/>
    <property type="project" value="UniProtKB-KW"/>
</dbReference>
<organism evidence="4 5">
    <name type="scientific">Caldimonas brevitalea</name>
    <dbReference type="NCBI Taxonomy" id="413882"/>
    <lineage>
        <taxon>Bacteria</taxon>
        <taxon>Pseudomonadati</taxon>
        <taxon>Pseudomonadota</taxon>
        <taxon>Betaproteobacteria</taxon>
        <taxon>Burkholderiales</taxon>
        <taxon>Sphaerotilaceae</taxon>
        <taxon>Caldimonas</taxon>
    </lineage>
</organism>
<keyword evidence="5" id="KW-1185">Reference proteome</keyword>
<keyword evidence="2" id="KW-0778">Tellurium resistance</keyword>
<dbReference type="CDD" id="cd06974">
    <property type="entry name" value="TerD_like"/>
    <property type="match status" value="1"/>
</dbReference>
<dbReference type="KEGG" id="pbh:AAW51_3497"/>
<evidence type="ECO:0000256" key="2">
    <source>
        <dbReference type="ARBA" id="ARBA00022686"/>
    </source>
</evidence>
<proteinExistence type="inferred from homology"/>
<evidence type="ECO:0000313" key="5">
    <source>
        <dbReference type="Proteomes" id="UP000035352"/>
    </source>
</evidence>
<dbReference type="OrthoDB" id="5321109at2"/>
<evidence type="ECO:0000259" key="3">
    <source>
        <dbReference type="Pfam" id="PF02342"/>
    </source>
</evidence>
<accession>A0A0G3BQC9</accession>
<evidence type="ECO:0000313" key="4">
    <source>
        <dbReference type="EMBL" id="AKJ30188.1"/>
    </source>
</evidence>
<protein>
    <submittedName>
        <fullName evidence="4">Chemical-damaging agent resistance protein C</fullName>
    </submittedName>
</protein>
<dbReference type="PATRIC" id="fig|413882.6.peg.3653"/>
<dbReference type="Pfam" id="PF02342">
    <property type="entry name" value="TerD"/>
    <property type="match status" value="1"/>
</dbReference>